<keyword evidence="4" id="KW-0813">Transport</keyword>
<evidence type="ECO:0000256" key="4">
    <source>
        <dbReference type="ARBA" id="ARBA00022448"/>
    </source>
</evidence>
<dbReference type="GO" id="GO:0015628">
    <property type="term" value="P:protein secretion by the type II secretion system"/>
    <property type="evidence" value="ECO:0007669"/>
    <property type="project" value="InterPro"/>
</dbReference>
<protein>
    <recommendedName>
        <fullName evidence="3">Type II secretion system protein N</fullName>
    </recommendedName>
    <alternativeName>
        <fullName evidence="10">General secretion pathway protein N</fullName>
    </alternativeName>
</protein>
<evidence type="ECO:0000256" key="6">
    <source>
        <dbReference type="ARBA" id="ARBA00022519"/>
    </source>
</evidence>
<dbReference type="KEGG" id="cman:A9D14_08715"/>
<dbReference type="EMBL" id="CP019602">
    <property type="protein sequence ID" value="ARU16261.1"/>
    <property type="molecule type" value="Genomic_DNA"/>
</dbReference>
<evidence type="ECO:0000256" key="3">
    <source>
        <dbReference type="ARBA" id="ARBA00021563"/>
    </source>
</evidence>
<evidence type="ECO:0000313" key="12">
    <source>
        <dbReference type="Proteomes" id="UP000195807"/>
    </source>
</evidence>
<dbReference type="Pfam" id="PF01203">
    <property type="entry name" value="T2SSN"/>
    <property type="match status" value="1"/>
</dbReference>
<comment type="subcellular location">
    <subcellularLocation>
        <location evidence="1">Cell inner membrane</location>
    </subcellularLocation>
</comment>
<evidence type="ECO:0000256" key="9">
    <source>
        <dbReference type="ARBA" id="ARBA00023136"/>
    </source>
</evidence>
<reference evidence="11 12" key="1">
    <citation type="submission" date="2017-01" db="EMBL/GenBank/DDBJ databases">
        <title>Complete genome sequence of esterase-producing bacterium Croceicoccus marinus E4A9.</title>
        <authorList>
            <person name="Wu Y.-H."/>
            <person name="Cheng H."/>
            <person name="Xu L."/>
            <person name="Huo Y.-Y."/>
            <person name="Wang C.-S."/>
            <person name="Xu X.-W."/>
        </authorList>
    </citation>
    <scope>NUCLEOTIDE SEQUENCE [LARGE SCALE GENOMIC DNA]</scope>
    <source>
        <strain evidence="11 12">E4A9</strain>
    </source>
</reference>
<dbReference type="OrthoDB" id="7477467at2"/>
<evidence type="ECO:0000256" key="8">
    <source>
        <dbReference type="ARBA" id="ARBA00022927"/>
    </source>
</evidence>
<keyword evidence="5" id="KW-1003">Cell membrane</keyword>
<evidence type="ECO:0000256" key="10">
    <source>
        <dbReference type="ARBA" id="ARBA00030772"/>
    </source>
</evidence>
<organism evidence="11 12">
    <name type="scientific">Croceicoccus marinus</name>
    <dbReference type="NCBI Taxonomy" id="450378"/>
    <lineage>
        <taxon>Bacteria</taxon>
        <taxon>Pseudomonadati</taxon>
        <taxon>Pseudomonadota</taxon>
        <taxon>Alphaproteobacteria</taxon>
        <taxon>Sphingomonadales</taxon>
        <taxon>Erythrobacteraceae</taxon>
        <taxon>Croceicoccus</taxon>
    </lineage>
</organism>
<dbReference type="STRING" id="450378.GCA_001661675_01748"/>
<evidence type="ECO:0000256" key="2">
    <source>
        <dbReference type="ARBA" id="ARBA00007208"/>
    </source>
</evidence>
<dbReference type="RefSeq" id="WP_066845342.1">
    <property type="nucleotide sequence ID" value="NZ_CP019602.1"/>
</dbReference>
<dbReference type="AlphaFoldDB" id="A0A1Z1FBT0"/>
<comment type="similarity">
    <text evidence="2">Belongs to the GSP N family.</text>
</comment>
<dbReference type="InterPro" id="IPR022792">
    <property type="entry name" value="T2SS_protein-GspN"/>
</dbReference>
<keyword evidence="8" id="KW-0653">Protein transport</keyword>
<dbReference type="GO" id="GO:0015627">
    <property type="term" value="C:type II protein secretion system complex"/>
    <property type="evidence" value="ECO:0007669"/>
    <property type="project" value="InterPro"/>
</dbReference>
<evidence type="ECO:0000256" key="7">
    <source>
        <dbReference type="ARBA" id="ARBA00022692"/>
    </source>
</evidence>
<evidence type="ECO:0000256" key="1">
    <source>
        <dbReference type="ARBA" id="ARBA00004533"/>
    </source>
</evidence>
<name>A0A1Z1FBT0_9SPHN</name>
<sequence length="248" mass="25971">MIGRWIFVRDNRLTRTTKLVLLVAAIAALLAMLPLRLVLGWADPAGRTLKAQAVEGIAWDGMVGELQLGQLPLGLMEVDLMPLPMLIGRAQFALERPDFLGARPFSARVRGSGGDLAIVDASGEVPLGGMMAPLPVRTLTLNGFSAQMEDGSCVSASGTLGLVVPAMGAMMNAETVLAGEARCEEGALVVPMTGPSGAERVDFRIAPDGQWNAVMSLVGLPPELAAPLIEMGFQQRRNGVGLTASGTL</sequence>
<keyword evidence="6" id="KW-0997">Cell inner membrane</keyword>
<keyword evidence="12" id="KW-1185">Reference proteome</keyword>
<accession>A0A1Z1FBT0</accession>
<dbReference type="GO" id="GO:0005886">
    <property type="term" value="C:plasma membrane"/>
    <property type="evidence" value="ECO:0007669"/>
    <property type="project" value="UniProtKB-SubCell"/>
</dbReference>
<keyword evidence="7" id="KW-0812">Transmembrane</keyword>
<keyword evidence="9" id="KW-0472">Membrane</keyword>
<proteinExistence type="inferred from homology"/>
<gene>
    <name evidence="11" type="ORF">A9D14_08715</name>
</gene>
<evidence type="ECO:0000256" key="5">
    <source>
        <dbReference type="ARBA" id="ARBA00022475"/>
    </source>
</evidence>
<evidence type="ECO:0000313" key="11">
    <source>
        <dbReference type="EMBL" id="ARU16261.1"/>
    </source>
</evidence>
<dbReference type="Proteomes" id="UP000195807">
    <property type="component" value="Chromosome"/>
</dbReference>